<evidence type="ECO:0000256" key="4">
    <source>
        <dbReference type="ARBA" id="ARBA00022833"/>
    </source>
</evidence>
<dbReference type="GO" id="GO:0003677">
    <property type="term" value="F:DNA binding"/>
    <property type="evidence" value="ECO:0007669"/>
    <property type="project" value="UniProtKB-KW"/>
</dbReference>
<dbReference type="Proteomes" id="UP000504607">
    <property type="component" value="Unplaced"/>
</dbReference>
<evidence type="ECO:0000256" key="3">
    <source>
        <dbReference type="ARBA" id="ARBA00022771"/>
    </source>
</evidence>
<dbReference type="GO" id="GO:0005634">
    <property type="term" value="C:nucleus"/>
    <property type="evidence" value="ECO:0007669"/>
    <property type="project" value="UniProtKB-SubCell"/>
</dbReference>
<gene>
    <name evidence="9" type="primary">LOC109504917</name>
</gene>
<evidence type="ECO:0000313" key="9">
    <source>
        <dbReference type="RefSeq" id="XP_019701905.1"/>
    </source>
</evidence>
<dbReference type="InParanoid" id="A0A6J0PAD8"/>
<keyword evidence="3" id="KW-0863">Zinc-finger</keyword>
<sequence length="321" mass="37917">MHKRKLYLTQQKRQTTLPFQPSGTCSGIVTHPYIISGAKYEQEKMRELIATIVLMHEHPFSIVKEDGFIFMLKYSNLEFERISHKIMKNDCMAIYEIEKKRLKALLKNDSLVEIKGIIENVHESFKYVNHSDARLKLFSDIAQQLQLKDRKLIINCPTRWNLTYEMLFATLKFREVFPRFKDREPHYDHLPEPEDWEKVEMVCEVLKVFNTATHVISDSDYPIANLYLTEIYRVKEVIDNAAMNGNNFMCCVALSMKEKFDKYWEPCNLVMAIAYVLDSRFKLFGVKMIYPMIYHPESEAVKNVRIVEEGLHKLYAEYDSL</sequence>
<evidence type="ECO:0000256" key="6">
    <source>
        <dbReference type="ARBA" id="ARBA00023242"/>
    </source>
</evidence>
<keyword evidence="6" id="KW-0539">Nucleus</keyword>
<dbReference type="InterPro" id="IPR025525">
    <property type="entry name" value="hAT-like_transposase_RNase-H"/>
</dbReference>
<dbReference type="RefSeq" id="XP_019701905.1">
    <property type="nucleotide sequence ID" value="XM_019846346.1"/>
</dbReference>
<feature type="domain" description="hAT-like transposase RNase-H fold" evidence="7">
    <location>
        <begin position="217"/>
        <end position="318"/>
    </location>
</feature>
<proteinExistence type="predicted"/>
<keyword evidence="5" id="KW-0238">DNA-binding</keyword>
<protein>
    <submittedName>
        <fullName evidence="9">Zinc finger BED domain-containing protein RICESLEEPER 2-like</fullName>
    </submittedName>
</protein>
<keyword evidence="2" id="KW-0479">Metal-binding</keyword>
<dbReference type="PANTHER" id="PTHR46481:SF10">
    <property type="entry name" value="ZINC FINGER BED DOMAIN-CONTAINING PROTEIN 39"/>
    <property type="match status" value="1"/>
</dbReference>
<name>A0A6J0PAD8_ELAGV</name>
<accession>A0A6J0PAD8</accession>
<evidence type="ECO:0000259" key="7">
    <source>
        <dbReference type="Pfam" id="PF14372"/>
    </source>
</evidence>
<reference evidence="9" key="1">
    <citation type="submission" date="2025-08" db="UniProtKB">
        <authorList>
            <consortium name="RefSeq"/>
        </authorList>
    </citation>
    <scope>IDENTIFICATION</scope>
</reference>
<dbReference type="InterPro" id="IPR012337">
    <property type="entry name" value="RNaseH-like_sf"/>
</dbReference>
<evidence type="ECO:0000313" key="8">
    <source>
        <dbReference type="Proteomes" id="UP000504607"/>
    </source>
</evidence>
<evidence type="ECO:0000256" key="1">
    <source>
        <dbReference type="ARBA" id="ARBA00004123"/>
    </source>
</evidence>
<comment type="subcellular location">
    <subcellularLocation>
        <location evidence="1">Nucleus</location>
    </subcellularLocation>
</comment>
<dbReference type="GO" id="GO:0008270">
    <property type="term" value="F:zinc ion binding"/>
    <property type="evidence" value="ECO:0007669"/>
    <property type="project" value="UniProtKB-KW"/>
</dbReference>
<keyword evidence="8" id="KW-1185">Reference proteome</keyword>
<dbReference type="SUPFAM" id="SSF53098">
    <property type="entry name" value="Ribonuclease H-like"/>
    <property type="match status" value="1"/>
</dbReference>
<dbReference type="InterPro" id="IPR052035">
    <property type="entry name" value="ZnF_BED_domain_contain"/>
</dbReference>
<evidence type="ECO:0000256" key="5">
    <source>
        <dbReference type="ARBA" id="ARBA00023125"/>
    </source>
</evidence>
<dbReference type="AlphaFoldDB" id="A0A6J0PAD8"/>
<dbReference type="Pfam" id="PF14372">
    <property type="entry name" value="hAT-like_RNase-H"/>
    <property type="match status" value="1"/>
</dbReference>
<keyword evidence="4" id="KW-0862">Zinc</keyword>
<evidence type="ECO:0000256" key="2">
    <source>
        <dbReference type="ARBA" id="ARBA00022723"/>
    </source>
</evidence>
<dbReference type="PANTHER" id="PTHR46481">
    <property type="entry name" value="ZINC FINGER BED DOMAIN-CONTAINING PROTEIN 4"/>
    <property type="match status" value="1"/>
</dbReference>
<dbReference type="OrthoDB" id="1935496at2759"/>
<organism evidence="8 9">
    <name type="scientific">Elaeis guineensis var. tenera</name>
    <name type="common">Oil palm</name>
    <dbReference type="NCBI Taxonomy" id="51953"/>
    <lineage>
        <taxon>Eukaryota</taxon>
        <taxon>Viridiplantae</taxon>
        <taxon>Streptophyta</taxon>
        <taxon>Embryophyta</taxon>
        <taxon>Tracheophyta</taxon>
        <taxon>Spermatophyta</taxon>
        <taxon>Magnoliopsida</taxon>
        <taxon>Liliopsida</taxon>
        <taxon>Arecaceae</taxon>
        <taxon>Arecoideae</taxon>
        <taxon>Cocoseae</taxon>
        <taxon>Elaeidinae</taxon>
        <taxon>Elaeis</taxon>
    </lineage>
</organism>